<evidence type="ECO:0000313" key="4">
    <source>
        <dbReference type="Proteomes" id="UP001460679"/>
    </source>
</evidence>
<evidence type="ECO:0000313" key="3">
    <source>
        <dbReference type="EMBL" id="WXL28302.1"/>
    </source>
</evidence>
<name>A0ABZ2RPY8_9BACT</name>
<protein>
    <submittedName>
        <fullName evidence="3">Uncharacterized protein</fullName>
    </submittedName>
</protein>
<feature type="compositionally biased region" description="Low complexity" evidence="1">
    <location>
        <begin position="118"/>
        <end position="132"/>
    </location>
</feature>
<dbReference type="Proteomes" id="UP001460679">
    <property type="component" value="Chromosome"/>
</dbReference>
<dbReference type="RefSeq" id="WP_205499602.1">
    <property type="nucleotide sequence ID" value="NZ_CP148066.1"/>
</dbReference>
<keyword evidence="2" id="KW-1133">Transmembrane helix</keyword>
<feature type="transmembrane region" description="Helical" evidence="2">
    <location>
        <begin position="42"/>
        <end position="59"/>
    </location>
</feature>
<feature type="transmembrane region" description="Helical" evidence="2">
    <location>
        <begin position="14"/>
        <end position="36"/>
    </location>
</feature>
<organism evidence="3 4">
    <name type="scientific">[Mycoplasma] gypis</name>
    <dbReference type="NCBI Taxonomy" id="92404"/>
    <lineage>
        <taxon>Bacteria</taxon>
        <taxon>Bacillati</taxon>
        <taxon>Mycoplasmatota</taxon>
        <taxon>Mycoplasmoidales</taxon>
        <taxon>Metamycoplasmataceae</taxon>
        <taxon>Metamycoplasma</taxon>
    </lineage>
</organism>
<gene>
    <name evidence="3" type="ORF">WG616_02960</name>
</gene>
<reference evidence="3" key="1">
    <citation type="submission" date="2024-03" db="EMBL/GenBank/DDBJ databases">
        <title>Complete genome sequence of Mycoplasma gypis type strain B1/T1.</title>
        <authorList>
            <person name="Spergser J."/>
        </authorList>
    </citation>
    <scope>NUCLEOTIDE SEQUENCE [LARGE SCALE GENOMIC DNA]</scope>
    <source>
        <strain evidence="3">B1/T1</strain>
    </source>
</reference>
<sequence length="132" mass="15541">MTNNEDFNDKKRGLIIRTILLVFIYITGIITITLMFVFKRPASAGLVAPFSIGYLWYTYHLKNTKRFISYSDYFKEIRNKKNCKNEEHNLEGKNLDEDKEPIINNEKQTTEIIEKENNNNVVSESKNNQNDK</sequence>
<evidence type="ECO:0000256" key="2">
    <source>
        <dbReference type="SAM" id="Phobius"/>
    </source>
</evidence>
<evidence type="ECO:0000256" key="1">
    <source>
        <dbReference type="SAM" id="MobiDB-lite"/>
    </source>
</evidence>
<accession>A0ABZ2RPY8</accession>
<keyword evidence="4" id="KW-1185">Reference proteome</keyword>
<keyword evidence="2" id="KW-0812">Transmembrane</keyword>
<dbReference type="EMBL" id="CP148066">
    <property type="protein sequence ID" value="WXL28302.1"/>
    <property type="molecule type" value="Genomic_DNA"/>
</dbReference>
<proteinExistence type="predicted"/>
<feature type="region of interest" description="Disordered" evidence="1">
    <location>
        <begin position="113"/>
        <end position="132"/>
    </location>
</feature>
<keyword evidence="2" id="KW-0472">Membrane</keyword>